<feature type="domain" description="HTH araC/xylS-type" evidence="1">
    <location>
        <begin position="159"/>
        <end position="262"/>
    </location>
</feature>
<dbReference type="Pfam" id="PF00165">
    <property type="entry name" value="HTH_AraC"/>
    <property type="match status" value="1"/>
</dbReference>
<dbReference type="InterPro" id="IPR018060">
    <property type="entry name" value="HTH_AraC"/>
</dbReference>
<dbReference type="RefSeq" id="WP_066034411.1">
    <property type="nucleotide sequence ID" value="NZ_CP016907.1"/>
</dbReference>
<dbReference type="Proteomes" id="UP000093276">
    <property type="component" value="Chromosome"/>
</dbReference>
<dbReference type="EMBL" id="CP016907">
    <property type="protein sequence ID" value="AOC96532.1"/>
    <property type="molecule type" value="Genomic_DNA"/>
</dbReference>
<dbReference type="GO" id="GO:0043565">
    <property type="term" value="F:sequence-specific DNA binding"/>
    <property type="evidence" value="ECO:0007669"/>
    <property type="project" value="InterPro"/>
</dbReference>
<evidence type="ECO:0000259" key="1">
    <source>
        <dbReference type="PROSITE" id="PS01124"/>
    </source>
</evidence>
<sequence>MGNEKILSGRIAVPEEFQEVFSHFYFAENNSEGTITQTLLPSYQTIMIFIFGEKALIHTQNDASLEVEKSIVLGPVKKAFDYSLPAGSKILAANFKDDAFYRFFGPAAISENLPVDSDSLLDENCFTALWNRLAGIEDQERQLECILEFCRPYLRNRNPVVQQLIELNTTAYSPIKEVAGDKNQTERAIQLTHKKHLGYSAKEIMRFQRFLKAVQIMQTIAGRASKEDWFEIIEQCGYYDQSQLINDFKHYINLSPSRYLKLQCSICSPLE</sequence>
<name>A0AAC9D230_9FLAO</name>
<protein>
    <submittedName>
        <fullName evidence="2">Helix-turn-helix domain protein</fullName>
    </submittedName>
</protein>
<organism evidence="2 3">
    <name type="scientific">Flavobacterium anhuiense</name>
    <dbReference type="NCBI Taxonomy" id="459526"/>
    <lineage>
        <taxon>Bacteria</taxon>
        <taxon>Pseudomonadati</taxon>
        <taxon>Bacteroidota</taxon>
        <taxon>Flavobacteriia</taxon>
        <taxon>Flavobacteriales</taxon>
        <taxon>Flavobacteriaceae</taxon>
        <taxon>Flavobacterium</taxon>
    </lineage>
</organism>
<dbReference type="SMART" id="SM00342">
    <property type="entry name" value="HTH_ARAC"/>
    <property type="match status" value="1"/>
</dbReference>
<dbReference type="Gene3D" id="1.10.10.60">
    <property type="entry name" value="Homeodomain-like"/>
    <property type="match status" value="1"/>
</dbReference>
<evidence type="ECO:0000313" key="3">
    <source>
        <dbReference type="Proteomes" id="UP000093276"/>
    </source>
</evidence>
<reference evidence="2 3" key="1">
    <citation type="submission" date="2016-08" db="EMBL/GenBank/DDBJ databases">
        <title>Complete genome sequence of Flavobacterium johnsoniae strain GSE09, a volatile-producing biocontrol agent isolated from cucumber (Cucumis sativus).</title>
        <authorList>
            <person name="Jeong J.-J."/>
            <person name="Oh J.Y."/>
            <person name="Jim Y.J."/>
            <person name="Sang M.K."/>
            <person name="Kim K.D."/>
        </authorList>
    </citation>
    <scope>NUCLEOTIDE SEQUENCE [LARGE SCALE GENOMIC DNA]</scope>
    <source>
        <strain evidence="2 3">GSE09</strain>
    </source>
</reference>
<dbReference type="AlphaFoldDB" id="A0AAC9D230"/>
<proteinExistence type="predicted"/>
<dbReference type="PROSITE" id="PS01124">
    <property type="entry name" value="HTH_ARAC_FAMILY_2"/>
    <property type="match status" value="1"/>
</dbReference>
<gene>
    <name evidence="2" type="ORF">BB050_03443</name>
</gene>
<evidence type="ECO:0000313" key="2">
    <source>
        <dbReference type="EMBL" id="AOC96532.1"/>
    </source>
</evidence>
<dbReference type="KEGG" id="fjg:BB050_03443"/>
<dbReference type="GO" id="GO:0003700">
    <property type="term" value="F:DNA-binding transcription factor activity"/>
    <property type="evidence" value="ECO:0007669"/>
    <property type="project" value="InterPro"/>
</dbReference>
<accession>A0AAC9D230</accession>
<dbReference type="GeneID" id="32309313"/>